<sequence length="70" mass="7874">MVEEREIKRVEACGNDLRMVGDEDLLSIVELKLLAAFAEVPLEYLLSLPPTLAAQNINHGLKAREKRSQQ</sequence>
<accession>A0A0F9IUV7</accession>
<protein>
    <submittedName>
        <fullName evidence="1">Uncharacterized protein</fullName>
    </submittedName>
</protein>
<name>A0A0F9IUV7_9ZZZZ</name>
<comment type="caution">
    <text evidence="1">The sequence shown here is derived from an EMBL/GenBank/DDBJ whole genome shotgun (WGS) entry which is preliminary data.</text>
</comment>
<reference evidence="1" key="1">
    <citation type="journal article" date="2015" name="Nature">
        <title>Complex archaea that bridge the gap between prokaryotes and eukaryotes.</title>
        <authorList>
            <person name="Spang A."/>
            <person name="Saw J.H."/>
            <person name="Jorgensen S.L."/>
            <person name="Zaremba-Niedzwiedzka K."/>
            <person name="Martijn J."/>
            <person name="Lind A.E."/>
            <person name="van Eijk R."/>
            <person name="Schleper C."/>
            <person name="Guy L."/>
            <person name="Ettema T.J."/>
        </authorList>
    </citation>
    <scope>NUCLEOTIDE SEQUENCE</scope>
</reference>
<gene>
    <name evidence="1" type="ORF">LCGC14_1534980</name>
</gene>
<dbReference type="AlphaFoldDB" id="A0A0F9IUV7"/>
<evidence type="ECO:0000313" key="1">
    <source>
        <dbReference type="EMBL" id="KKM61113.1"/>
    </source>
</evidence>
<proteinExistence type="predicted"/>
<dbReference type="EMBL" id="LAZR01011550">
    <property type="protein sequence ID" value="KKM61113.1"/>
    <property type="molecule type" value="Genomic_DNA"/>
</dbReference>
<organism evidence="1">
    <name type="scientific">marine sediment metagenome</name>
    <dbReference type="NCBI Taxonomy" id="412755"/>
    <lineage>
        <taxon>unclassified sequences</taxon>
        <taxon>metagenomes</taxon>
        <taxon>ecological metagenomes</taxon>
    </lineage>
</organism>